<dbReference type="Pfam" id="PF13347">
    <property type="entry name" value="MFS_2"/>
    <property type="match status" value="1"/>
</dbReference>
<dbReference type="PANTHER" id="PTHR11328">
    <property type="entry name" value="MAJOR FACILITATOR SUPERFAMILY DOMAIN-CONTAINING PROTEIN"/>
    <property type="match status" value="1"/>
</dbReference>
<evidence type="ECO:0000256" key="1">
    <source>
        <dbReference type="ARBA" id="ARBA00009617"/>
    </source>
</evidence>
<dbReference type="GO" id="GO:0005886">
    <property type="term" value="C:plasma membrane"/>
    <property type="evidence" value="ECO:0007669"/>
    <property type="project" value="TreeGrafter"/>
</dbReference>
<keyword evidence="2" id="KW-0812">Transmembrane</keyword>
<sequence>MERQVAIEKHEKIGLGEKLGYGVGDLASGLYLNFFGVFLFYYFVEIGSVAPAAIALMLLLSKLLDAVTDPMMGAIADRTRTRWGRYRPYLLFGAVPFGAFGAAVFLFPDMEPGPMLVWAYVTYGLAMLAYTAVNVPYGGLLGTISPSASERSSVTAYRMFFSALSGIVLGLLGTTLIRELGDGDEARGILLTMTCIAVFGTGCVWISFATTKERIPPVESNGSIWGDVRVLVRTGPWLAVAAAAILGVLAIAARFASAKFFFKYVAGDDGAPAFLFLDRLGLFLTALAVGQITGVILGNFMRNGFEKRSIIMLGGALKCGGIVLFYLLPLDAVWPQTLIQFVIGIGFGMLMVMSFSMFTDIAEYVDWKSGLQMTGLVIAASVFAVKVGVGLGSAVPGFVMGSTGFDADAAVQSDLALTGIQLAFALIPAAALVPAIFAVSFYSLDRKTIGQVEEELSARRGAKPVATA</sequence>
<feature type="transmembrane region" description="Helical" evidence="2">
    <location>
        <begin position="376"/>
        <end position="399"/>
    </location>
</feature>
<dbReference type="GO" id="GO:0008643">
    <property type="term" value="P:carbohydrate transport"/>
    <property type="evidence" value="ECO:0007669"/>
    <property type="project" value="InterPro"/>
</dbReference>
<dbReference type="GO" id="GO:0015293">
    <property type="term" value="F:symporter activity"/>
    <property type="evidence" value="ECO:0007669"/>
    <property type="project" value="InterPro"/>
</dbReference>
<dbReference type="InterPro" id="IPR036259">
    <property type="entry name" value="MFS_trans_sf"/>
</dbReference>
<feature type="transmembrane region" description="Helical" evidence="2">
    <location>
        <begin position="21"/>
        <end position="43"/>
    </location>
</feature>
<accession>Q2N965</accession>
<dbReference type="HOGENOM" id="CLU_027408_0_2_5"/>
<keyword evidence="2" id="KW-0472">Membrane</keyword>
<feature type="transmembrane region" description="Helical" evidence="2">
    <location>
        <begin position="156"/>
        <end position="177"/>
    </location>
</feature>
<feature type="transmembrane region" description="Helical" evidence="2">
    <location>
        <begin position="89"/>
        <end position="108"/>
    </location>
</feature>
<dbReference type="Gene3D" id="1.20.1250.20">
    <property type="entry name" value="MFS general substrate transporter like domains"/>
    <property type="match status" value="1"/>
</dbReference>
<dbReference type="NCBIfam" id="TIGR00792">
    <property type="entry name" value="gph"/>
    <property type="match status" value="1"/>
</dbReference>
<dbReference type="SUPFAM" id="SSF103473">
    <property type="entry name" value="MFS general substrate transporter"/>
    <property type="match status" value="1"/>
</dbReference>
<dbReference type="InterPro" id="IPR039672">
    <property type="entry name" value="MFS_2"/>
</dbReference>
<gene>
    <name evidence="3" type="ordered locus">ELI_08420</name>
</gene>
<evidence type="ECO:0000256" key="2">
    <source>
        <dbReference type="SAM" id="Phobius"/>
    </source>
</evidence>
<dbReference type="AlphaFoldDB" id="Q2N965"/>
<comment type="similarity">
    <text evidence="1">Belongs to the sodium:galactoside symporter (TC 2.A.2) family.</text>
</comment>
<feature type="transmembrane region" description="Helical" evidence="2">
    <location>
        <begin position="189"/>
        <end position="209"/>
    </location>
</feature>
<keyword evidence="4" id="KW-1185">Reference proteome</keyword>
<reference evidence="4" key="1">
    <citation type="journal article" date="2009" name="J. Bacteriol.">
        <title>Complete genome sequence of Erythrobacter litoralis HTCC2594.</title>
        <authorList>
            <person name="Oh H.M."/>
            <person name="Giovannoni S.J."/>
            <person name="Ferriera S."/>
            <person name="Johnson J."/>
            <person name="Cho J.C."/>
        </authorList>
    </citation>
    <scope>NUCLEOTIDE SEQUENCE [LARGE SCALE GENOMIC DNA]</scope>
    <source>
        <strain evidence="4">HTCC2594</strain>
    </source>
</reference>
<feature type="transmembrane region" description="Helical" evidence="2">
    <location>
        <begin position="273"/>
        <end position="298"/>
    </location>
</feature>
<feature type="transmembrane region" description="Helical" evidence="2">
    <location>
        <begin position="334"/>
        <end position="355"/>
    </location>
</feature>
<feature type="transmembrane region" description="Helical" evidence="2">
    <location>
        <begin position="419"/>
        <end position="442"/>
    </location>
</feature>
<dbReference type="KEGG" id="eli:ELI_08420"/>
<proteinExistence type="inferred from homology"/>
<dbReference type="GO" id="GO:0006814">
    <property type="term" value="P:sodium ion transport"/>
    <property type="evidence" value="ECO:0007669"/>
    <property type="project" value="InterPro"/>
</dbReference>
<feature type="transmembrane region" description="Helical" evidence="2">
    <location>
        <begin position="120"/>
        <end position="144"/>
    </location>
</feature>
<keyword evidence="2" id="KW-1133">Transmembrane helix</keyword>
<evidence type="ECO:0000313" key="3">
    <source>
        <dbReference type="EMBL" id="ABC63776.1"/>
    </source>
</evidence>
<evidence type="ECO:0000313" key="4">
    <source>
        <dbReference type="Proteomes" id="UP000008808"/>
    </source>
</evidence>
<dbReference type="InterPro" id="IPR001927">
    <property type="entry name" value="Na/Gal_symport"/>
</dbReference>
<name>Q2N965_ERYLH</name>
<dbReference type="PANTHER" id="PTHR11328:SF24">
    <property type="entry name" value="MAJOR FACILITATOR SUPERFAMILY (MFS) PROFILE DOMAIN-CONTAINING PROTEIN"/>
    <property type="match status" value="1"/>
</dbReference>
<dbReference type="Proteomes" id="UP000008808">
    <property type="component" value="Chromosome"/>
</dbReference>
<dbReference type="STRING" id="314225.ELI_08420"/>
<organism evidence="3 4">
    <name type="scientific">Erythrobacter litoralis (strain HTCC2594)</name>
    <dbReference type="NCBI Taxonomy" id="314225"/>
    <lineage>
        <taxon>Bacteria</taxon>
        <taxon>Pseudomonadati</taxon>
        <taxon>Pseudomonadota</taxon>
        <taxon>Alphaproteobacteria</taxon>
        <taxon>Sphingomonadales</taxon>
        <taxon>Erythrobacteraceae</taxon>
        <taxon>Erythrobacter/Porphyrobacter group</taxon>
        <taxon>Erythrobacter</taxon>
    </lineage>
</organism>
<feature type="transmembrane region" description="Helical" evidence="2">
    <location>
        <begin position="310"/>
        <end position="328"/>
    </location>
</feature>
<dbReference type="OrthoDB" id="7584869at2"/>
<dbReference type="eggNOG" id="COG2211">
    <property type="taxonomic scope" value="Bacteria"/>
</dbReference>
<feature type="transmembrane region" description="Helical" evidence="2">
    <location>
        <begin position="49"/>
        <end position="68"/>
    </location>
</feature>
<feature type="transmembrane region" description="Helical" evidence="2">
    <location>
        <begin position="230"/>
        <end position="253"/>
    </location>
</feature>
<dbReference type="EMBL" id="CP000157">
    <property type="protein sequence ID" value="ABC63776.1"/>
    <property type="molecule type" value="Genomic_DNA"/>
</dbReference>
<protein>
    <submittedName>
        <fullName evidence="3">Sugar:cation symporter family protein</fullName>
    </submittedName>
</protein>
<dbReference type="CDD" id="cd17332">
    <property type="entry name" value="MFS_MelB_like"/>
    <property type="match status" value="1"/>
</dbReference>